<dbReference type="PANTHER" id="PTHR30537">
    <property type="entry name" value="HTH-TYPE TRANSCRIPTIONAL REGULATOR"/>
    <property type="match status" value="1"/>
</dbReference>
<evidence type="ECO:0000256" key="1">
    <source>
        <dbReference type="ARBA" id="ARBA00009437"/>
    </source>
</evidence>
<dbReference type="PROSITE" id="PS50931">
    <property type="entry name" value="HTH_LYSR"/>
    <property type="match status" value="1"/>
</dbReference>
<dbReference type="OrthoDB" id="5721010at2"/>
<accession>A0A4R2KPQ5</accession>
<dbReference type="AlphaFoldDB" id="A0A4R2KPQ5"/>
<dbReference type="PANTHER" id="PTHR30537:SF5">
    <property type="entry name" value="HTH-TYPE TRANSCRIPTIONAL ACTIVATOR TTDR-RELATED"/>
    <property type="match status" value="1"/>
</dbReference>
<dbReference type="GO" id="GO:0043565">
    <property type="term" value="F:sequence-specific DNA binding"/>
    <property type="evidence" value="ECO:0007669"/>
    <property type="project" value="TreeGrafter"/>
</dbReference>
<gene>
    <name evidence="6" type="ORF">EV688_108121</name>
</gene>
<dbReference type="Gene3D" id="3.40.190.290">
    <property type="match status" value="1"/>
</dbReference>
<protein>
    <submittedName>
        <fullName evidence="6">LysR family transcriptional regulator</fullName>
    </submittedName>
</protein>
<dbReference type="InterPro" id="IPR036388">
    <property type="entry name" value="WH-like_DNA-bd_sf"/>
</dbReference>
<comment type="similarity">
    <text evidence="1">Belongs to the LysR transcriptional regulatory family.</text>
</comment>
<proteinExistence type="inferred from homology"/>
<dbReference type="InterPro" id="IPR058163">
    <property type="entry name" value="LysR-type_TF_proteobact-type"/>
</dbReference>
<dbReference type="EMBL" id="SLWX01000008">
    <property type="protein sequence ID" value="TCO75554.1"/>
    <property type="molecule type" value="Genomic_DNA"/>
</dbReference>
<dbReference type="Proteomes" id="UP000294980">
    <property type="component" value="Unassembled WGS sequence"/>
</dbReference>
<evidence type="ECO:0000256" key="4">
    <source>
        <dbReference type="ARBA" id="ARBA00023163"/>
    </source>
</evidence>
<dbReference type="SUPFAM" id="SSF46785">
    <property type="entry name" value="Winged helix' DNA-binding domain"/>
    <property type="match status" value="1"/>
</dbReference>
<evidence type="ECO:0000256" key="2">
    <source>
        <dbReference type="ARBA" id="ARBA00023015"/>
    </source>
</evidence>
<organism evidence="6 7">
    <name type="scientific">Chromatocurvus halotolerans</name>
    <dbReference type="NCBI Taxonomy" id="1132028"/>
    <lineage>
        <taxon>Bacteria</taxon>
        <taxon>Pseudomonadati</taxon>
        <taxon>Pseudomonadota</taxon>
        <taxon>Gammaproteobacteria</taxon>
        <taxon>Cellvibrionales</taxon>
        <taxon>Halieaceae</taxon>
        <taxon>Chromatocurvus</taxon>
    </lineage>
</organism>
<dbReference type="RefSeq" id="WP_117317904.1">
    <property type="nucleotide sequence ID" value="NZ_QQSW01000010.1"/>
</dbReference>
<evidence type="ECO:0000259" key="5">
    <source>
        <dbReference type="PROSITE" id="PS50931"/>
    </source>
</evidence>
<keyword evidence="4" id="KW-0804">Transcription</keyword>
<evidence type="ECO:0000313" key="6">
    <source>
        <dbReference type="EMBL" id="TCO75554.1"/>
    </source>
</evidence>
<name>A0A4R2KPQ5_9GAMM</name>
<dbReference type="FunFam" id="1.10.10.10:FF:000001">
    <property type="entry name" value="LysR family transcriptional regulator"/>
    <property type="match status" value="1"/>
</dbReference>
<dbReference type="GO" id="GO:0003700">
    <property type="term" value="F:DNA-binding transcription factor activity"/>
    <property type="evidence" value="ECO:0007669"/>
    <property type="project" value="InterPro"/>
</dbReference>
<feature type="domain" description="HTH lysR-type" evidence="5">
    <location>
        <begin position="1"/>
        <end position="59"/>
    </location>
</feature>
<evidence type="ECO:0000256" key="3">
    <source>
        <dbReference type="ARBA" id="ARBA00023125"/>
    </source>
</evidence>
<dbReference type="GO" id="GO:0006351">
    <property type="term" value="P:DNA-templated transcription"/>
    <property type="evidence" value="ECO:0007669"/>
    <property type="project" value="TreeGrafter"/>
</dbReference>
<dbReference type="Gene3D" id="1.10.10.10">
    <property type="entry name" value="Winged helix-like DNA-binding domain superfamily/Winged helix DNA-binding domain"/>
    <property type="match status" value="1"/>
</dbReference>
<reference evidence="6 7" key="1">
    <citation type="submission" date="2019-03" db="EMBL/GenBank/DDBJ databases">
        <title>Genomic Encyclopedia of Type Strains, Phase IV (KMG-IV): sequencing the most valuable type-strain genomes for metagenomic binning, comparative biology and taxonomic classification.</title>
        <authorList>
            <person name="Goeker M."/>
        </authorList>
    </citation>
    <scope>NUCLEOTIDE SEQUENCE [LARGE SCALE GENOMIC DNA]</scope>
    <source>
        <strain evidence="6 7">DSM 23344</strain>
    </source>
</reference>
<keyword evidence="2" id="KW-0805">Transcription regulation</keyword>
<dbReference type="SUPFAM" id="SSF53850">
    <property type="entry name" value="Periplasmic binding protein-like II"/>
    <property type="match status" value="1"/>
</dbReference>
<dbReference type="CDD" id="cd08422">
    <property type="entry name" value="PBP2_CrgA_like"/>
    <property type="match status" value="1"/>
</dbReference>
<keyword evidence="3" id="KW-0238">DNA-binding</keyword>
<comment type="caution">
    <text evidence="6">The sequence shown here is derived from an EMBL/GenBank/DDBJ whole genome shotgun (WGS) entry which is preliminary data.</text>
</comment>
<dbReference type="InterPro" id="IPR000847">
    <property type="entry name" value="LysR_HTH_N"/>
</dbReference>
<keyword evidence="7" id="KW-1185">Reference proteome</keyword>
<dbReference type="InterPro" id="IPR005119">
    <property type="entry name" value="LysR_subst-bd"/>
</dbReference>
<dbReference type="Pfam" id="PF03466">
    <property type="entry name" value="LysR_substrate"/>
    <property type="match status" value="1"/>
</dbReference>
<dbReference type="Pfam" id="PF00126">
    <property type="entry name" value="HTH_1"/>
    <property type="match status" value="1"/>
</dbReference>
<dbReference type="InterPro" id="IPR036390">
    <property type="entry name" value="WH_DNA-bd_sf"/>
</dbReference>
<evidence type="ECO:0000313" key="7">
    <source>
        <dbReference type="Proteomes" id="UP000294980"/>
    </source>
</evidence>
<sequence>MDELKALRYFSKVVETGSFTKAASVFDVPPSSLSRRVANLEASLGATLLKRSTRVVQVTEIGLLYHQQVQEILLQIEQSNETVRSYHAKPIGRLRISSMVSFGEGILLPLMEDFKQEYPDIVLDISLSDELTALGRDDVDIAIRGGYPPNERIQALRLMDNEFVPAAAPGYLKVHGSPKSAFDLRQHKGLFFRTPTGPSPWLCESDGEWHDVSGETIAVSNNAPWLGRQALAAKGIILAPAWSLADYLDSGKLVKLDLSPAPRVSQNSNLAIYLLYQKQRYLVPKVKVAVDFLVARCR</sequence>